<dbReference type="CDD" id="cd07389">
    <property type="entry name" value="MPP_PhoD"/>
    <property type="match status" value="1"/>
</dbReference>
<accession>A0ABX1RDI8</accession>
<gene>
    <name evidence="3" type="ORF">HF577_08935</name>
</gene>
<dbReference type="SUPFAM" id="SSF56300">
    <property type="entry name" value="Metallo-dependent phosphatases"/>
    <property type="match status" value="1"/>
</dbReference>
<organism evidence="3 4">
    <name type="scientific">Pseudonocardia xinjiangensis</name>
    <dbReference type="NCBI Taxonomy" id="75289"/>
    <lineage>
        <taxon>Bacteria</taxon>
        <taxon>Bacillati</taxon>
        <taxon>Actinomycetota</taxon>
        <taxon>Actinomycetes</taxon>
        <taxon>Pseudonocardiales</taxon>
        <taxon>Pseudonocardiaceae</taxon>
        <taxon>Pseudonocardia</taxon>
    </lineage>
</organism>
<name>A0ABX1RDI8_9PSEU</name>
<evidence type="ECO:0000259" key="1">
    <source>
        <dbReference type="Pfam" id="PF09423"/>
    </source>
</evidence>
<dbReference type="Proteomes" id="UP001296706">
    <property type="component" value="Unassembled WGS sequence"/>
</dbReference>
<dbReference type="PANTHER" id="PTHR43606">
    <property type="entry name" value="PHOSPHATASE, PUTATIVE (AFU_ORTHOLOGUE AFUA_6G08710)-RELATED"/>
    <property type="match status" value="1"/>
</dbReference>
<dbReference type="Pfam" id="PF16655">
    <property type="entry name" value="PhoD_N"/>
    <property type="match status" value="1"/>
</dbReference>
<feature type="domain" description="Phospholipase D N-terminal" evidence="2">
    <location>
        <begin position="57"/>
        <end position="155"/>
    </location>
</feature>
<dbReference type="InterPro" id="IPR018946">
    <property type="entry name" value="PhoD-like_MPP"/>
</dbReference>
<keyword evidence="4" id="KW-1185">Reference proteome</keyword>
<dbReference type="InterPro" id="IPR006311">
    <property type="entry name" value="TAT_signal"/>
</dbReference>
<dbReference type="InterPro" id="IPR038607">
    <property type="entry name" value="PhoD-like_sf"/>
</dbReference>
<dbReference type="InterPro" id="IPR029052">
    <property type="entry name" value="Metallo-depent_PP-like"/>
</dbReference>
<dbReference type="PROSITE" id="PS51318">
    <property type="entry name" value="TAT"/>
    <property type="match status" value="1"/>
</dbReference>
<evidence type="ECO:0000259" key="2">
    <source>
        <dbReference type="Pfam" id="PF16655"/>
    </source>
</evidence>
<dbReference type="EMBL" id="JAAXKY010000020">
    <property type="protein sequence ID" value="NMH77216.1"/>
    <property type="molecule type" value="Genomic_DNA"/>
</dbReference>
<reference evidence="3 4" key="1">
    <citation type="submission" date="2020-04" db="EMBL/GenBank/DDBJ databases">
        <authorList>
            <person name="Klaysubun C."/>
            <person name="Duangmal K."/>
            <person name="Lipun K."/>
        </authorList>
    </citation>
    <scope>NUCLEOTIDE SEQUENCE [LARGE SCALE GENOMIC DNA]</scope>
    <source>
        <strain evidence="3 4">JCM 11839</strain>
    </source>
</reference>
<evidence type="ECO:0000313" key="3">
    <source>
        <dbReference type="EMBL" id="NMH77216.1"/>
    </source>
</evidence>
<dbReference type="InterPro" id="IPR032093">
    <property type="entry name" value="PhoD_N"/>
</dbReference>
<dbReference type="InterPro" id="IPR052900">
    <property type="entry name" value="Phospholipid_Metab_Enz"/>
</dbReference>
<dbReference type="Pfam" id="PF09423">
    <property type="entry name" value="PhoD"/>
    <property type="match status" value="1"/>
</dbReference>
<evidence type="ECO:0000313" key="4">
    <source>
        <dbReference type="Proteomes" id="UP001296706"/>
    </source>
</evidence>
<sequence length="530" mass="57918">MPEHTAKPRPHWSPTRRQLLRVGAVGAAALGVSSLGESAAWAQAGPAGGPVREPFTLGVASGDPMPDGVVLWTRLAPEPLAEDGLGGMPDRPVPVQWEVSKDESFRQVVARGTELARPEEAHSVHAEVAGLQPGAAYFYRFRAGSELSPVGRTKTAPGPGARLDRFAFALASCQNYPAGFYTAYAHMAEENLDLVAFVGDYIYNGDGQGTIGRGWLPVREVKTLSDYRVRLGQVKSDPDLKAAHSAFPWVVTFDDHEVANNWAGDDADPDVPVSEFLARRAAAFQAYYEHMPLRRAQRPVGPDVQIYRRLTFGDLIDLYVLDTRSYRSDQVPQAQRYDPSRTILGDVQESWLSQALAGPTARWNVLAQQVFFSQRDFTAGPDQGFNDDSWDDYAVARDRLRDHLATVGTSNPIVLSGDVHMNYVCDIKADFNDPNSRTVATELVGTSISSEGDGKANPVGDAKQMAENPHIKFINRDRGYVRTVVTPTEWTADFRTVDYVSRPGAPVGTRASFVIEDGRPGARSVQPPPG</sequence>
<protein>
    <submittedName>
        <fullName evidence="3">Alkaline phosphatase</fullName>
    </submittedName>
</protein>
<dbReference type="Gene3D" id="3.60.21.70">
    <property type="entry name" value="PhoD-like phosphatase"/>
    <property type="match status" value="1"/>
</dbReference>
<proteinExistence type="predicted"/>
<dbReference type="RefSeq" id="WP_169395287.1">
    <property type="nucleotide sequence ID" value="NZ_BAAAJH010000001.1"/>
</dbReference>
<dbReference type="PANTHER" id="PTHR43606:SF2">
    <property type="entry name" value="ALKALINE PHOSPHATASE FAMILY PROTEIN (AFU_ORTHOLOGUE AFUA_5G03860)"/>
    <property type="match status" value="1"/>
</dbReference>
<comment type="caution">
    <text evidence="3">The sequence shown here is derived from an EMBL/GenBank/DDBJ whole genome shotgun (WGS) entry which is preliminary data.</text>
</comment>
<dbReference type="Gene3D" id="2.60.40.380">
    <property type="entry name" value="Purple acid phosphatase-like, N-terminal"/>
    <property type="match status" value="1"/>
</dbReference>
<feature type="domain" description="PhoD-like phosphatase metallophosphatase" evidence="1">
    <location>
        <begin position="168"/>
        <end position="494"/>
    </location>
</feature>